<gene>
    <name evidence="1" type="ORF">RAS_11970</name>
</gene>
<name>A0A510G8B3_9RICK</name>
<keyword evidence="2" id="KW-1185">Reference proteome</keyword>
<proteinExistence type="predicted"/>
<dbReference type="RefSeq" id="WP_269472987.1">
    <property type="nucleotide sequence ID" value="NZ_AP019563.1"/>
</dbReference>
<reference evidence="1 2" key="1">
    <citation type="submission" date="2019-04" db="EMBL/GenBank/DDBJ databases">
        <title>Draft genome sequence of Rickettsia asiatica Maytaro1284.</title>
        <authorList>
            <person name="Thu M."/>
            <person name="Qiu Y."/>
            <person name="Nakao R."/>
        </authorList>
    </citation>
    <scope>NUCLEOTIDE SEQUENCE [LARGE SCALE GENOMIC DNA]</scope>
    <source>
        <strain evidence="1 2">Maytaro1284</strain>
    </source>
</reference>
<organism evidence="1 2">
    <name type="scientific">Rickettsia asiatica</name>
    <dbReference type="NCBI Taxonomy" id="238800"/>
    <lineage>
        <taxon>Bacteria</taxon>
        <taxon>Pseudomonadati</taxon>
        <taxon>Pseudomonadota</taxon>
        <taxon>Alphaproteobacteria</taxon>
        <taxon>Rickettsiales</taxon>
        <taxon>Rickettsiaceae</taxon>
        <taxon>Rickettsieae</taxon>
        <taxon>Rickettsia</taxon>
        <taxon>spotted fever group</taxon>
    </lineage>
</organism>
<accession>A0A510G8B3</accession>
<dbReference type="AlphaFoldDB" id="A0A510G8B3"/>
<protein>
    <submittedName>
        <fullName evidence="1">Uncharacterized protein</fullName>
    </submittedName>
</protein>
<dbReference type="Proteomes" id="UP000321183">
    <property type="component" value="Chromosome"/>
</dbReference>
<evidence type="ECO:0000313" key="2">
    <source>
        <dbReference type="Proteomes" id="UP000321183"/>
    </source>
</evidence>
<evidence type="ECO:0000313" key="1">
    <source>
        <dbReference type="EMBL" id="BBJ32088.1"/>
    </source>
</evidence>
<sequence length="56" mass="6543">MIHLKAAQKLLEYSKNFTLEIDNVMHQAFMHNEVQAYVTSPFLIHATFNSEDSIYI</sequence>
<dbReference type="EMBL" id="AP019563">
    <property type="protein sequence ID" value="BBJ32088.1"/>
    <property type="molecule type" value="Genomic_DNA"/>
</dbReference>
<dbReference type="KEGG" id="ras:RAS_11970"/>